<dbReference type="EMBL" id="CM037623">
    <property type="protein sequence ID" value="KAH7988000.1"/>
    <property type="molecule type" value="Genomic_DNA"/>
</dbReference>
<name>A0ACB8E6P5_9SAUR</name>
<accession>A0ACB8E6P5</accession>
<reference evidence="1" key="1">
    <citation type="submission" date="2021-08" db="EMBL/GenBank/DDBJ databases">
        <title>The first chromosome-level gecko genome reveals the dynamic sex chromosomes of Neotropical dwarf geckos (Sphaerodactylidae: Sphaerodactylus).</title>
        <authorList>
            <person name="Pinto B.J."/>
            <person name="Keating S.E."/>
            <person name="Gamble T."/>
        </authorList>
    </citation>
    <scope>NUCLEOTIDE SEQUENCE</scope>
    <source>
        <strain evidence="1">TG3544</strain>
    </source>
</reference>
<gene>
    <name evidence="1" type="ORF">K3G42_003225</name>
</gene>
<protein>
    <submittedName>
        <fullName evidence="1">Uncharacterized protein</fullName>
    </submittedName>
</protein>
<keyword evidence="2" id="KW-1185">Reference proteome</keyword>
<organism evidence="1 2">
    <name type="scientific">Sphaerodactylus townsendi</name>
    <dbReference type="NCBI Taxonomy" id="933632"/>
    <lineage>
        <taxon>Eukaryota</taxon>
        <taxon>Metazoa</taxon>
        <taxon>Chordata</taxon>
        <taxon>Craniata</taxon>
        <taxon>Vertebrata</taxon>
        <taxon>Euteleostomi</taxon>
        <taxon>Lepidosauria</taxon>
        <taxon>Squamata</taxon>
        <taxon>Bifurcata</taxon>
        <taxon>Gekkota</taxon>
        <taxon>Sphaerodactylidae</taxon>
        <taxon>Sphaerodactylus</taxon>
    </lineage>
</organism>
<comment type="caution">
    <text evidence="1">The sequence shown here is derived from an EMBL/GenBank/DDBJ whole genome shotgun (WGS) entry which is preliminary data.</text>
</comment>
<evidence type="ECO:0000313" key="1">
    <source>
        <dbReference type="EMBL" id="KAH7988000.1"/>
    </source>
</evidence>
<dbReference type="Proteomes" id="UP000827872">
    <property type="component" value="Linkage Group LG10"/>
</dbReference>
<evidence type="ECO:0000313" key="2">
    <source>
        <dbReference type="Proteomes" id="UP000827872"/>
    </source>
</evidence>
<proteinExistence type="predicted"/>
<sequence length="274" mass="30792">MVLLIVAMVVILVVVVMNPEKKRTTGTGLSQWKGKGTTQNLQEIVLGRCYNYIMTMNPELSGGKDCHKIWELLQRAIMYKDPCSTREEDYQPLMDLASHSIPCNKSLFWSKTNNLVHRYTKANQDVLTLEDTLLGYIADGMSWCGSNSEPGIDYNSCPKWNECESNPSSVYWKMASRMFAEAACGTVQAWPQAGSVESGRVPEAVTEKVSTVQVWLMQDIEGNQSESCTGPSIKMLKSFLENRKINVTCKENYRPVQLLQCATNPDHDTCRLCP</sequence>